<dbReference type="GeneID" id="14904683"/>
<gene>
    <name evidence="2" type="ORF">IMG5_206925</name>
</gene>
<keyword evidence="3" id="KW-1185">Reference proteome</keyword>
<dbReference type="RefSeq" id="XP_004029839.1">
    <property type="nucleotide sequence ID" value="XM_004029791.1"/>
</dbReference>
<dbReference type="OMA" id="EMQTINS"/>
<evidence type="ECO:0000313" key="3">
    <source>
        <dbReference type="Proteomes" id="UP000008983"/>
    </source>
</evidence>
<keyword evidence="1" id="KW-1133">Transmembrane helix</keyword>
<accession>G0R1Q8</accession>
<organism evidence="2 3">
    <name type="scientific">Ichthyophthirius multifiliis</name>
    <name type="common">White spot disease agent</name>
    <name type="synonym">Ich</name>
    <dbReference type="NCBI Taxonomy" id="5932"/>
    <lineage>
        <taxon>Eukaryota</taxon>
        <taxon>Sar</taxon>
        <taxon>Alveolata</taxon>
        <taxon>Ciliophora</taxon>
        <taxon>Intramacronucleata</taxon>
        <taxon>Oligohymenophorea</taxon>
        <taxon>Hymenostomatida</taxon>
        <taxon>Ophryoglenina</taxon>
        <taxon>Ichthyophthirius</taxon>
    </lineage>
</organism>
<dbReference type="AlphaFoldDB" id="G0R1Q8"/>
<proteinExistence type="predicted"/>
<evidence type="ECO:0000256" key="1">
    <source>
        <dbReference type="SAM" id="Phobius"/>
    </source>
</evidence>
<dbReference type="Proteomes" id="UP000008983">
    <property type="component" value="Unassembled WGS sequence"/>
</dbReference>
<dbReference type="EMBL" id="GL984227">
    <property type="protein sequence ID" value="EGR28603.1"/>
    <property type="molecule type" value="Genomic_DNA"/>
</dbReference>
<feature type="transmembrane region" description="Helical" evidence="1">
    <location>
        <begin position="47"/>
        <end position="63"/>
    </location>
</feature>
<dbReference type="OrthoDB" id="307132at2759"/>
<dbReference type="STRING" id="857967.G0R1Q8"/>
<keyword evidence="1" id="KW-0812">Transmembrane</keyword>
<dbReference type="InParanoid" id="G0R1Q8"/>
<keyword evidence="1" id="KW-0472">Membrane</keyword>
<evidence type="ECO:0000313" key="2">
    <source>
        <dbReference type="EMBL" id="EGR28603.1"/>
    </source>
</evidence>
<name>G0R1Q8_ICHMU</name>
<protein>
    <submittedName>
        <fullName evidence="2">Uncharacterized protein</fullName>
    </submittedName>
</protein>
<sequence>MNQNPKFVDPKLWPNPDKLKFAEFYKYEGLDMARIRDSFKNYKASKFYLLGIFGGCYMLSMFIDKAVNKYTFGENGNGGDILKMYSLNSNYDFYYNRQFQQMRYLTEDLHGDDSLEKARPEHLISLGIAELPVPPNNIVRKKAPHEKYL</sequence>
<reference evidence="2 3" key="1">
    <citation type="submission" date="2011-07" db="EMBL/GenBank/DDBJ databases">
        <authorList>
            <person name="Coyne R."/>
            <person name="Brami D."/>
            <person name="Johnson J."/>
            <person name="Hostetler J."/>
            <person name="Hannick L."/>
            <person name="Clark T."/>
            <person name="Cassidy-Hanley D."/>
            <person name="Inman J."/>
        </authorList>
    </citation>
    <scope>NUCLEOTIDE SEQUENCE [LARGE SCALE GENOMIC DNA]</scope>
    <source>
        <strain evidence="2 3">G5</strain>
    </source>
</reference>
<dbReference type="eggNOG" id="ENOG502SQT8">
    <property type="taxonomic scope" value="Eukaryota"/>
</dbReference>